<dbReference type="Proteomes" id="UP000006860">
    <property type="component" value="Chromosome"/>
</dbReference>
<dbReference type="Gene3D" id="3.30.1120.10">
    <property type="match status" value="1"/>
</dbReference>
<keyword evidence="5" id="KW-1185">Reference proteome</keyword>
<dbReference type="EMBL" id="CP002546">
    <property type="protein sequence ID" value="ADY61443.1"/>
    <property type="molecule type" value="Genomic_DNA"/>
</dbReference>
<evidence type="ECO:0000313" key="4">
    <source>
        <dbReference type="EMBL" id="ADY61443.1"/>
    </source>
</evidence>
<dbReference type="HOGENOM" id="CLU_006332_11_0_0"/>
<dbReference type="InterPro" id="IPR050738">
    <property type="entry name" value="Sulfatase"/>
</dbReference>
<dbReference type="STRING" id="756272.Plabr_3861"/>
<dbReference type="Pfam" id="PF00884">
    <property type="entry name" value="Sulfatase"/>
    <property type="match status" value="1"/>
</dbReference>
<dbReference type="RefSeq" id="WP_013630160.1">
    <property type="nucleotide sequence ID" value="NC_015174.1"/>
</dbReference>
<dbReference type="InterPro" id="IPR017850">
    <property type="entry name" value="Alkaline_phosphatase_core_sf"/>
</dbReference>
<organism evidence="4 5">
    <name type="scientific">Rubinisphaera brasiliensis (strain ATCC 49424 / DSM 5305 / JCM 21570 / IAM 15109 / NBRC 103401 / IFAM 1448)</name>
    <name type="common">Planctomyces brasiliensis</name>
    <dbReference type="NCBI Taxonomy" id="756272"/>
    <lineage>
        <taxon>Bacteria</taxon>
        <taxon>Pseudomonadati</taxon>
        <taxon>Planctomycetota</taxon>
        <taxon>Planctomycetia</taxon>
        <taxon>Planctomycetales</taxon>
        <taxon>Planctomycetaceae</taxon>
        <taxon>Rubinisphaera</taxon>
    </lineage>
</organism>
<dbReference type="SUPFAM" id="SSF53649">
    <property type="entry name" value="Alkaline phosphatase-like"/>
    <property type="match status" value="1"/>
</dbReference>
<keyword evidence="2" id="KW-0732">Signal</keyword>
<protein>
    <submittedName>
        <fullName evidence="4">Sulfatase</fullName>
    </submittedName>
</protein>
<dbReference type="OrthoDB" id="9762324at2"/>
<feature type="domain" description="Sulfatase N-terminal" evidence="3">
    <location>
        <begin position="66"/>
        <end position="480"/>
    </location>
</feature>
<name>F0SSW5_RUBBR</name>
<evidence type="ECO:0000259" key="3">
    <source>
        <dbReference type="Pfam" id="PF00884"/>
    </source>
</evidence>
<proteinExistence type="inferred from homology"/>
<accession>F0SSW5</accession>
<dbReference type="PANTHER" id="PTHR42693:SF43">
    <property type="entry name" value="BLL2667 PROTEIN"/>
    <property type="match status" value="1"/>
</dbReference>
<dbReference type="KEGG" id="pbs:Plabr_3861"/>
<dbReference type="InterPro" id="IPR000917">
    <property type="entry name" value="Sulfatase_N"/>
</dbReference>
<dbReference type="CDD" id="cd16025">
    <property type="entry name" value="PAS_like"/>
    <property type="match status" value="1"/>
</dbReference>
<feature type="signal peptide" evidence="2">
    <location>
        <begin position="1"/>
        <end position="24"/>
    </location>
</feature>
<evidence type="ECO:0000256" key="2">
    <source>
        <dbReference type="SAM" id="SignalP"/>
    </source>
</evidence>
<evidence type="ECO:0000313" key="5">
    <source>
        <dbReference type="Proteomes" id="UP000006860"/>
    </source>
</evidence>
<evidence type="ECO:0000256" key="1">
    <source>
        <dbReference type="ARBA" id="ARBA00008779"/>
    </source>
</evidence>
<dbReference type="Gene3D" id="3.40.720.10">
    <property type="entry name" value="Alkaline Phosphatase, subunit A"/>
    <property type="match status" value="1"/>
</dbReference>
<dbReference type="PANTHER" id="PTHR42693">
    <property type="entry name" value="ARYLSULFATASE FAMILY MEMBER"/>
    <property type="match status" value="1"/>
</dbReference>
<sequence length="780" mass="85930">MNTTLRQILGLAFILGVISVHALAQDSADHTRLPIPAPEFNGKIGKTYKDSKSDFPQPLKPPKDAPNVVIVLVDDLGFAGTSCFGGLIPTPNIDKLAKNGLRYNRMHTTALCSPTRAAMLSGRNHHQCGMGCITEAATGYPGYNSVWGQDNAAIGEVLRGHGYNTAAFGKWHDTPDWETSPAGPYDRWPSGKGFNHFYGFQGGETHQFYPQLYRNNDPVEPKTTPEQGYHLTTDITDEAIAWMQEQRSVAPGQPWFLYFAPGAMHAPHHAPKEYIEKFKGKFDMGWDKFREEAFANQKKLGIIPPDTKLTPRPKEMPAWESCSANEKILYARQMEAFAGFLSHLDDNLGRLFDAVAAGPNAENTLIICIAGDNGCSPEGGLTGTINNMATQNGFPDDLATMLKALDEIGGPKHENNFSACWAWAVSSPLQWMKQVGSHFGGTRSGTIISWPARINDVGGMRSQFHHVVDVAPTVYEAAGIKMPEKVNGIDQVPLAGVSMLYTFPDAKAPGRKKTQYFEIMGNRGIYHDGWMATARHGLPWELLGRKGDFENDEWELYDLSKDFSQADNVAAKFPEKLKELQEVFDAEAKKYDVYPLDDRFAERANVPERPSSTRGRTSFTYYPGAVRIPEGSAPNVKARSHKMTAVLNLADGKTEGVIVCAGGSGGYSLFVKDGKLMYENNFFSKQRDLIQSEKPLPKGKVTVAFEYTHDSKKYGGGGTGRLFVNGEQVGVGKFEQVVPVRYSATETFDVGEDRGEAVSSQYQGPFKFSGDIEKVTIEVK</sequence>
<dbReference type="eggNOG" id="COG3119">
    <property type="taxonomic scope" value="Bacteria"/>
</dbReference>
<feature type="chain" id="PRO_5003258824" evidence="2">
    <location>
        <begin position="25"/>
        <end position="780"/>
    </location>
</feature>
<dbReference type="AlphaFoldDB" id="F0SSW5"/>
<gene>
    <name evidence="4" type="ordered locus">Plabr_3861</name>
</gene>
<reference evidence="5" key="1">
    <citation type="submission" date="2011-02" db="EMBL/GenBank/DDBJ databases">
        <title>The complete genome of Planctomyces brasiliensis DSM 5305.</title>
        <authorList>
            <person name="Lucas S."/>
            <person name="Copeland A."/>
            <person name="Lapidus A."/>
            <person name="Bruce D."/>
            <person name="Goodwin L."/>
            <person name="Pitluck S."/>
            <person name="Kyrpides N."/>
            <person name="Mavromatis K."/>
            <person name="Pagani I."/>
            <person name="Ivanova N."/>
            <person name="Ovchinnikova G."/>
            <person name="Lu M."/>
            <person name="Detter J.C."/>
            <person name="Han C."/>
            <person name="Land M."/>
            <person name="Hauser L."/>
            <person name="Markowitz V."/>
            <person name="Cheng J.-F."/>
            <person name="Hugenholtz P."/>
            <person name="Woyke T."/>
            <person name="Wu D."/>
            <person name="Tindall B."/>
            <person name="Pomrenke H.G."/>
            <person name="Brambilla E."/>
            <person name="Klenk H.-P."/>
            <person name="Eisen J.A."/>
        </authorList>
    </citation>
    <scope>NUCLEOTIDE SEQUENCE [LARGE SCALE GENOMIC DNA]</scope>
    <source>
        <strain evidence="5">ATCC 49424 / DSM 5305 / JCM 21570 / NBRC 103401 / IFAM 1448</strain>
    </source>
</reference>
<comment type="similarity">
    <text evidence="1">Belongs to the sulfatase family.</text>
</comment>